<keyword evidence="3" id="KW-1185">Reference proteome</keyword>
<evidence type="ECO:0000313" key="3">
    <source>
        <dbReference type="Proteomes" id="UP000199690"/>
    </source>
</evidence>
<dbReference type="EMBL" id="FNVB01000004">
    <property type="protein sequence ID" value="SEG59844.1"/>
    <property type="molecule type" value="Genomic_DNA"/>
</dbReference>
<dbReference type="Proteomes" id="UP000199690">
    <property type="component" value="Unassembled WGS sequence"/>
</dbReference>
<reference evidence="3 4" key="1">
    <citation type="submission" date="2016-10" db="EMBL/GenBank/DDBJ databases">
        <authorList>
            <person name="Varghese N."/>
            <person name="Submissions S."/>
        </authorList>
    </citation>
    <scope>NUCLEOTIDE SEQUENCE [LARGE SCALE GENOMIC DNA]</scope>
    <source>
        <strain evidence="4">ATCC 20501</strain>
        <strain evidence="2 3">CGMCC 4.3529</strain>
    </source>
</reference>
<name>A0A1H6BGU5_9PSEU</name>
<proteinExistence type="predicted"/>
<evidence type="ECO:0000313" key="1">
    <source>
        <dbReference type="EMBL" id="SEG59844.1"/>
    </source>
</evidence>
<reference evidence="1" key="2">
    <citation type="submission" date="2016-10" db="EMBL/GenBank/DDBJ databases">
        <authorList>
            <person name="de Groot N.N."/>
        </authorList>
    </citation>
    <scope>NUCLEOTIDE SEQUENCE [LARGE SCALE GENOMIC DNA]</scope>
    <source>
        <strain evidence="1">ATCC 20501</strain>
    </source>
</reference>
<sequence length="104" mass="11725">MEWFYDTADAEPVARVYCLSWADFTDADWAALGRIYRDLPGWQPGSPDLARWFAPDDDADQHLWASVEPSGLQVGGVLSAEVWQAWDGRFRRAVVDAGLPRFGH</sequence>
<gene>
    <name evidence="1" type="ORF">SAMN02982929_02588</name>
    <name evidence="2" type="ORF">SAMN05216506_115177</name>
</gene>
<accession>A0A1I2E9I1</accession>
<protein>
    <submittedName>
        <fullName evidence="1">Uncharacterized protein</fullName>
    </submittedName>
</protein>
<evidence type="ECO:0000313" key="2">
    <source>
        <dbReference type="EMBL" id="SFE89505.1"/>
    </source>
</evidence>
<dbReference type="Proteomes" id="UP000236729">
    <property type="component" value="Unassembled WGS sequence"/>
</dbReference>
<dbReference type="EMBL" id="FOME01000015">
    <property type="protein sequence ID" value="SFE89505.1"/>
    <property type="molecule type" value="Genomic_DNA"/>
</dbReference>
<dbReference type="RefSeq" id="WP_093357621.1">
    <property type="nucleotide sequence ID" value="NZ_FNVB01000004.1"/>
</dbReference>
<accession>A0A1H6BGU5</accession>
<dbReference type="AlphaFoldDB" id="A0A1H6BGU5"/>
<organism evidence="1 4">
    <name type="scientific">Saccharopolyspora kobensis</name>
    <dbReference type="NCBI Taxonomy" id="146035"/>
    <lineage>
        <taxon>Bacteria</taxon>
        <taxon>Bacillati</taxon>
        <taxon>Actinomycetota</taxon>
        <taxon>Actinomycetes</taxon>
        <taxon>Pseudonocardiales</taxon>
        <taxon>Pseudonocardiaceae</taxon>
        <taxon>Saccharopolyspora</taxon>
    </lineage>
</organism>
<evidence type="ECO:0000313" key="4">
    <source>
        <dbReference type="Proteomes" id="UP000236729"/>
    </source>
</evidence>